<dbReference type="Gene3D" id="3.40.1620.10">
    <property type="entry name" value="YefM-like domain"/>
    <property type="match status" value="1"/>
</dbReference>
<dbReference type="Pfam" id="PF02604">
    <property type="entry name" value="PhdYeFM_antitox"/>
    <property type="match status" value="1"/>
</dbReference>
<dbReference type="RefSeq" id="WP_094207817.1">
    <property type="nucleotide sequence ID" value="NZ_NDYE01000001.1"/>
</dbReference>
<reference evidence="4" key="1">
    <citation type="submission" date="2017-04" db="EMBL/GenBank/DDBJ databases">
        <title>Finegoldia magna isolated from orthopedic joint implant-associated infections.</title>
        <authorList>
            <person name="Bjorklund S."/>
            <person name="Bruggemann H."/>
            <person name="Jensen A."/>
            <person name="Hellmark B."/>
            <person name="Soderquist B."/>
        </authorList>
    </citation>
    <scope>NUCLEOTIDE SEQUENCE [LARGE SCALE GENOMIC DNA]</scope>
    <source>
        <strain evidence="4">12T273</strain>
    </source>
</reference>
<comment type="function">
    <text evidence="2">Antitoxin component of a type II toxin-antitoxin (TA) system.</text>
</comment>
<dbReference type="Proteomes" id="UP000215546">
    <property type="component" value="Unassembled WGS sequence"/>
</dbReference>
<dbReference type="EMBL" id="NDYE01000001">
    <property type="protein sequence ID" value="OXZ35031.1"/>
    <property type="molecule type" value="Genomic_DNA"/>
</dbReference>
<dbReference type="AlphaFoldDB" id="A0A233VRK7"/>
<evidence type="ECO:0000256" key="2">
    <source>
        <dbReference type="RuleBase" id="RU362080"/>
    </source>
</evidence>
<sequence>MKITTAKNFRDNLSEMIDELIKSNEHLKVTTEMGNVVVLSESDYNGIMETLRIYSNPQEKEKIIEGLHTTIDDCVSEDEINRNNL</sequence>
<comment type="caution">
    <text evidence="3">The sequence shown here is derived from an EMBL/GenBank/DDBJ whole genome shotgun (WGS) entry which is preliminary data.</text>
</comment>
<gene>
    <name evidence="3" type="ORF">B9N55_00015</name>
</gene>
<name>A0A233VRK7_FINMA</name>
<proteinExistence type="inferred from homology"/>
<dbReference type="InterPro" id="IPR006442">
    <property type="entry name" value="Antitoxin_Phd/YefM"/>
</dbReference>
<accession>A0A233VRK7</accession>
<organism evidence="3 4">
    <name type="scientific">Finegoldia magna</name>
    <name type="common">Peptostreptococcus magnus</name>
    <dbReference type="NCBI Taxonomy" id="1260"/>
    <lineage>
        <taxon>Bacteria</taxon>
        <taxon>Bacillati</taxon>
        <taxon>Bacillota</taxon>
        <taxon>Tissierellia</taxon>
        <taxon>Tissierellales</taxon>
        <taxon>Peptoniphilaceae</taxon>
        <taxon>Finegoldia</taxon>
    </lineage>
</organism>
<evidence type="ECO:0000313" key="4">
    <source>
        <dbReference type="Proteomes" id="UP000215546"/>
    </source>
</evidence>
<evidence type="ECO:0000313" key="3">
    <source>
        <dbReference type="EMBL" id="OXZ35031.1"/>
    </source>
</evidence>
<dbReference type="SUPFAM" id="SSF143120">
    <property type="entry name" value="YefM-like"/>
    <property type="match status" value="1"/>
</dbReference>
<dbReference type="InterPro" id="IPR036165">
    <property type="entry name" value="YefM-like_sf"/>
</dbReference>
<evidence type="ECO:0000256" key="1">
    <source>
        <dbReference type="ARBA" id="ARBA00009981"/>
    </source>
</evidence>
<comment type="similarity">
    <text evidence="1 2">Belongs to the phD/YefM antitoxin family.</text>
</comment>
<protein>
    <recommendedName>
        <fullName evidence="2">Antitoxin</fullName>
    </recommendedName>
</protein>